<sequence length="394" mass="46334">MNTGMAGRGRQDQGVGDEPPFAQVHLEDVPRQRWTLYSIVGDVLLRGARPPEQVPLSECLVRVGCQAAGIDVDVRMDDVIREPELYIPDADMRRRVLNLSACQTYALVCKVVPQLERNGITSVLEWGGADESGVAKRAVRNALADDGLWNTTRCLLDAAFSAAKDADARERADRERAEWERFERERAEWERFERERAERLAIENKMLMELCMISVEKQNDFNRIESKRMERETDEWERAERNRAERERAERERFERERAEWEKAELERVQMVKMQWERDERERDERAIIKDEMHEEFFNIMMEKQSDFNRIESKRMEWERKRRERVERELQKELYIISMEKQNDFNLIKTGIKQVTVIEGLYSSVLNVTWSCVKSGVPDKPLGMEVRGGGNVSE</sequence>
<evidence type="ECO:0000313" key="4">
    <source>
        <dbReference type="Proteomes" id="UP000009027"/>
    </source>
</evidence>
<accession>F9WLB0</accession>
<dbReference type="VEuPathDB" id="TriTrypDB:TvY486_0009740"/>
<evidence type="ECO:0000256" key="1">
    <source>
        <dbReference type="SAM" id="Coils"/>
    </source>
</evidence>
<evidence type="ECO:0000256" key="2">
    <source>
        <dbReference type="SAM" id="MobiDB-lite"/>
    </source>
</evidence>
<name>F9WLB0_TRYVY</name>
<dbReference type="AlphaFoldDB" id="F9WLB0"/>
<feature type="region of interest" description="Disordered" evidence="2">
    <location>
        <begin position="1"/>
        <end position="20"/>
    </location>
</feature>
<reference evidence="3 4" key="1">
    <citation type="journal article" date="2012" name="Proc. Natl. Acad. Sci. U.S.A.">
        <title>Antigenic diversity is generated by distinct evolutionary mechanisms in African trypanosome species.</title>
        <authorList>
            <person name="Jackson A.P."/>
            <person name="Berry A."/>
            <person name="Aslett M."/>
            <person name="Allison H.C."/>
            <person name="Burton P."/>
            <person name="Vavrova-Anderson J."/>
            <person name="Brown R."/>
            <person name="Browne H."/>
            <person name="Corton N."/>
            <person name="Hauser H."/>
            <person name="Gamble J."/>
            <person name="Gilderthorp R."/>
            <person name="Marcello L."/>
            <person name="McQuillan J."/>
            <person name="Otto T.D."/>
            <person name="Quail M.A."/>
            <person name="Sanders M.J."/>
            <person name="van Tonder A."/>
            <person name="Ginger M.L."/>
            <person name="Field M.C."/>
            <person name="Barry J.D."/>
            <person name="Hertz-Fowler C."/>
            <person name="Berriman M."/>
        </authorList>
    </citation>
    <scope>NUCLEOTIDE SEQUENCE</scope>
    <source>
        <strain evidence="3 4">Y486</strain>
    </source>
</reference>
<feature type="coiled-coil region" evidence="1">
    <location>
        <begin position="229"/>
        <end position="269"/>
    </location>
</feature>
<keyword evidence="1" id="KW-0175">Coiled coil</keyword>
<proteinExistence type="predicted"/>
<dbReference type="EMBL" id="CAEX01000810">
    <property type="protein sequence ID" value="CCD18298.1"/>
    <property type="molecule type" value="Genomic_DNA"/>
</dbReference>
<protein>
    <submittedName>
        <fullName evidence="3">Uncharacterized protein</fullName>
    </submittedName>
</protein>
<keyword evidence="4" id="KW-1185">Reference proteome</keyword>
<evidence type="ECO:0000313" key="3">
    <source>
        <dbReference type="EMBL" id="CCD18298.1"/>
    </source>
</evidence>
<organism evidence="3 4">
    <name type="scientific">Trypanosoma vivax (strain Y486)</name>
    <dbReference type="NCBI Taxonomy" id="1055687"/>
    <lineage>
        <taxon>Eukaryota</taxon>
        <taxon>Discoba</taxon>
        <taxon>Euglenozoa</taxon>
        <taxon>Kinetoplastea</taxon>
        <taxon>Metakinetoplastina</taxon>
        <taxon>Trypanosomatida</taxon>
        <taxon>Trypanosomatidae</taxon>
        <taxon>Trypanosoma</taxon>
        <taxon>Duttonella</taxon>
    </lineage>
</organism>
<gene>
    <name evidence="3" type="ORF">TvY486_0009740</name>
</gene>
<dbReference type="Proteomes" id="UP000009027">
    <property type="component" value="Unassembled WGS sequence"/>
</dbReference>